<dbReference type="RefSeq" id="XP_064708718.1">
    <property type="nucleotide sequence ID" value="XM_064855129.1"/>
</dbReference>
<reference evidence="2 3" key="1">
    <citation type="submission" date="2023-08" db="EMBL/GenBank/DDBJ databases">
        <title>Black Yeasts Isolated from many extreme environments.</title>
        <authorList>
            <person name="Coleine C."/>
            <person name="Stajich J.E."/>
            <person name="Selbmann L."/>
        </authorList>
    </citation>
    <scope>NUCLEOTIDE SEQUENCE [LARGE SCALE GENOMIC DNA]</scope>
    <source>
        <strain evidence="2 3">CCFEE 5792</strain>
    </source>
</reference>
<accession>A0AAV9NGF4</accession>
<organism evidence="2 3">
    <name type="scientific">Exophiala bonariae</name>
    <dbReference type="NCBI Taxonomy" id="1690606"/>
    <lineage>
        <taxon>Eukaryota</taxon>
        <taxon>Fungi</taxon>
        <taxon>Dikarya</taxon>
        <taxon>Ascomycota</taxon>
        <taxon>Pezizomycotina</taxon>
        <taxon>Eurotiomycetes</taxon>
        <taxon>Chaetothyriomycetidae</taxon>
        <taxon>Chaetothyriales</taxon>
        <taxon>Herpotrichiellaceae</taxon>
        <taxon>Exophiala</taxon>
    </lineage>
</organism>
<evidence type="ECO:0000313" key="2">
    <source>
        <dbReference type="EMBL" id="KAK5057600.1"/>
    </source>
</evidence>
<keyword evidence="3" id="KW-1185">Reference proteome</keyword>
<proteinExistence type="predicted"/>
<feature type="region of interest" description="Disordered" evidence="1">
    <location>
        <begin position="33"/>
        <end position="58"/>
    </location>
</feature>
<dbReference type="Proteomes" id="UP001358417">
    <property type="component" value="Unassembled WGS sequence"/>
</dbReference>
<evidence type="ECO:0000256" key="1">
    <source>
        <dbReference type="SAM" id="MobiDB-lite"/>
    </source>
</evidence>
<evidence type="ECO:0000313" key="3">
    <source>
        <dbReference type="Proteomes" id="UP001358417"/>
    </source>
</evidence>
<protein>
    <recommendedName>
        <fullName evidence="4">Letm1 RBD domain-containing protein</fullName>
    </recommendedName>
</protein>
<dbReference type="EMBL" id="JAVRRD010000006">
    <property type="protein sequence ID" value="KAK5057600.1"/>
    <property type="molecule type" value="Genomic_DNA"/>
</dbReference>
<evidence type="ECO:0008006" key="4">
    <source>
        <dbReference type="Google" id="ProtNLM"/>
    </source>
</evidence>
<sequence>MSIVLRVPQTAAIRARFGLRAFYTQASLYNKSQRPSRNDVRASLRPPSPVQIRRRGPHDLDQLRAPDEKYVARPVEDHSGNISLSKRINYWYRLAKSQQEFYEEGIRRAKENHEEAKIIRARLHPWYSGDAALSGGSKTPSGEVIPTITRKDFQILRRAPDDYRKLPLISLIVKFCGVLAPLVVRLVPISYRPRACLQKSDQLVLLRRLSARLDWVDKEIISWIEPSTTTRRRFQEIAHATGREKFLNRCIVLWLLAYLVRSHPLSRLIPYLPLRGRILLVRVYGQRSVAQNYHEEILEDTALVMREGGFGKLDPRDLADYCTRFGDIDFVRYWARQAVEKNELPASSIMVKHLAPTRDAYAKYLLAPDKITVRRDLRFLVDQECRLSDKIPGSFLGPSVQ</sequence>
<comment type="caution">
    <text evidence="2">The sequence shown here is derived from an EMBL/GenBank/DDBJ whole genome shotgun (WGS) entry which is preliminary data.</text>
</comment>
<name>A0AAV9NGF4_9EURO</name>
<dbReference type="GeneID" id="89979750"/>
<dbReference type="AlphaFoldDB" id="A0AAV9NGF4"/>
<gene>
    <name evidence="2" type="ORF">LTR84_011600</name>
</gene>